<gene>
    <name evidence="2" type="ORF">MM415B01812_0016</name>
</gene>
<evidence type="ECO:0000313" key="2">
    <source>
        <dbReference type="EMBL" id="QJA56647.1"/>
    </source>
</evidence>
<evidence type="ECO:0000256" key="1">
    <source>
        <dbReference type="SAM" id="MobiDB-lite"/>
    </source>
</evidence>
<feature type="region of interest" description="Disordered" evidence="1">
    <location>
        <begin position="1"/>
        <end position="24"/>
    </location>
</feature>
<dbReference type="EMBL" id="MT141231">
    <property type="protein sequence ID" value="QJA56647.1"/>
    <property type="molecule type" value="Genomic_DNA"/>
</dbReference>
<sequence>MSTGPKTSWGGRRPGAGGKPLPANEKLRREMIRKASAWAKKFGQTIDDVLLSIIHGKSWEGIAIKAEPKTRVSAIKVYKEFTMGRSSDQTVNITERKENPIQLPEMMPDPARVPVEKIGTA</sequence>
<protein>
    <submittedName>
        <fullName evidence="2">Uncharacterized protein</fullName>
    </submittedName>
</protein>
<name>A0A6M3IHU3_9ZZZZ</name>
<proteinExistence type="predicted"/>
<reference evidence="2" key="1">
    <citation type="submission" date="2020-03" db="EMBL/GenBank/DDBJ databases">
        <title>The deep terrestrial virosphere.</title>
        <authorList>
            <person name="Holmfeldt K."/>
            <person name="Nilsson E."/>
            <person name="Simone D."/>
            <person name="Lopez-Fernandez M."/>
            <person name="Wu X."/>
            <person name="de Brujin I."/>
            <person name="Lundin D."/>
            <person name="Andersson A."/>
            <person name="Bertilsson S."/>
            <person name="Dopson M."/>
        </authorList>
    </citation>
    <scope>NUCLEOTIDE SEQUENCE</scope>
    <source>
        <strain evidence="2">MM415B01812</strain>
    </source>
</reference>
<organism evidence="2">
    <name type="scientific">viral metagenome</name>
    <dbReference type="NCBI Taxonomy" id="1070528"/>
    <lineage>
        <taxon>unclassified sequences</taxon>
        <taxon>metagenomes</taxon>
        <taxon>organismal metagenomes</taxon>
    </lineage>
</organism>
<accession>A0A6M3IHU3</accession>
<dbReference type="AlphaFoldDB" id="A0A6M3IHU3"/>